<organism evidence="3 4">
    <name type="scientific">Sphagnum jensenii</name>
    <dbReference type="NCBI Taxonomy" id="128206"/>
    <lineage>
        <taxon>Eukaryota</taxon>
        <taxon>Viridiplantae</taxon>
        <taxon>Streptophyta</taxon>
        <taxon>Embryophyta</taxon>
        <taxon>Bryophyta</taxon>
        <taxon>Sphagnophytina</taxon>
        <taxon>Sphagnopsida</taxon>
        <taxon>Sphagnales</taxon>
        <taxon>Sphagnaceae</taxon>
        <taxon>Sphagnum</taxon>
    </lineage>
</organism>
<keyword evidence="2" id="KW-0472">Membrane</keyword>
<dbReference type="PANTHER" id="PTHR37716:SF1">
    <property type="entry name" value="OS07G0568900 PROTEIN"/>
    <property type="match status" value="1"/>
</dbReference>
<feature type="region of interest" description="Disordered" evidence="1">
    <location>
        <begin position="91"/>
        <end position="111"/>
    </location>
</feature>
<feature type="transmembrane region" description="Helical" evidence="2">
    <location>
        <begin position="175"/>
        <end position="198"/>
    </location>
</feature>
<keyword evidence="2" id="KW-1133">Transmembrane helix</keyword>
<name>A0ABP1BID5_9BRYO</name>
<feature type="compositionally biased region" description="Low complexity" evidence="1">
    <location>
        <begin position="124"/>
        <end position="152"/>
    </location>
</feature>
<accession>A0ABP1BID5</accession>
<reference evidence="3" key="1">
    <citation type="submission" date="2024-03" db="EMBL/GenBank/DDBJ databases">
        <authorList>
            <consortium name="ELIXIR-Norway"/>
            <consortium name="Elixir Norway"/>
        </authorList>
    </citation>
    <scope>NUCLEOTIDE SEQUENCE</scope>
</reference>
<feature type="compositionally biased region" description="Acidic residues" evidence="1">
    <location>
        <begin position="91"/>
        <end position="100"/>
    </location>
</feature>
<evidence type="ECO:0000256" key="1">
    <source>
        <dbReference type="SAM" id="MobiDB-lite"/>
    </source>
</evidence>
<feature type="region of interest" description="Disordered" evidence="1">
    <location>
        <begin position="124"/>
        <end position="165"/>
    </location>
</feature>
<protein>
    <submittedName>
        <fullName evidence="3">Uncharacterized protein</fullName>
    </submittedName>
</protein>
<dbReference type="Proteomes" id="UP001497522">
    <property type="component" value="Chromosome 4"/>
</dbReference>
<dbReference type="PANTHER" id="PTHR37716">
    <property type="entry name" value="OS07G0568900 PROTEIN"/>
    <property type="match status" value="1"/>
</dbReference>
<evidence type="ECO:0000313" key="3">
    <source>
        <dbReference type="EMBL" id="CAK9875344.1"/>
    </source>
</evidence>
<evidence type="ECO:0000313" key="4">
    <source>
        <dbReference type="Proteomes" id="UP001497522"/>
    </source>
</evidence>
<gene>
    <name evidence="3" type="ORF">CSSPJE1EN2_LOCUS17593</name>
</gene>
<proteinExistence type="predicted"/>
<sequence>MGVFCYVQLLCTSSSLLQQQQWALVNASSSSSSSSPLLTSCGCTHSLVASRLHLHNKQQLLRRRRRSRSSRRMMRVRHSRELGLGLIAMAEEEEEEEEEQAEHKKNVNGRVALDRLDEQIRSLSTSDYNHSSSSSSSSSSPSAPTRRISSISKLPPPGSHEEDEKVTWPEFSDGFFVYVGIGLLLLTVINNIAFRVIFGPIDKPVQKVSSAPRVRYRLRSRNEITSLDAPPLVNAP</sequence>
<keyword evidence="2" id="KW-0812">Transmembrane</keyword>
<evidence type="ECO:0000256" key="2">
    <source>
        <dbReference type="SAM" id="Phobius"/>
    </source>
</evidence>
<dbReference type="EMBL" id="OZ023705">
    <property type="protein sequence ID" value="CAK9875344.1"/>
    <property type="molecule type" value="Genomic_DNA"/>
</dbReference>
<keyword evidence="4" id="KW-1185">Reference proteome</keyword>